<dbReference type="Pfam" id="PF13242">
    <property type="entry name" value="Hydrolase_like"/>
    <property type="match status" value="1"/>
</dbReference>
<dbReference type="PANTHER" id="PTHR43317">
    <property type="entry name" value="THERMOSPERMINE SYNTHASE ACAULIS5"/>
    <property type="match status" value="1"/>
</dbReference>
<feature type="domain" description="PABS" evidence="7">
    <location>
        <begin position="29"/>
        <end position="266"/>
    </location>
</feature>
<evidence type="ECO:0000313" key="9">
    <source>
        <dbReference type="Proteomes" id="UP000325577"/>
    </source>
</evidence>
<reference evidence="8 9" key="1">
    <citation type="submission" date="2019-09" db="EMBL/GenBank/DDBJ databases">
        <title>A chromosome-level genome assembly of the Chinese tupelo Nyssa sinensis.</title>
        <authorList>
            <person name="Yang X."/>
            <person name="Kang M."/>
            <person name="Yang Y."/>
            <person name="Xiong H."/>
            <person name="Wang M."/>
            <person name="Zhang Z."/>
            <person name="Wang Z."/>
            <person name="Wu H."/>
            <person name="Ma T."/>
            <person name="Liu J."/>
            <person name="Xi Z."/>
        </authorList>
    </citation>
    <scope>NUCLEOTIDE SEQUENCE [LARGE SCALE GENOMIC DNA]</scope>
    <source>
        <strain evidence="8">J267</strain>
        <tissue evidence="8">Leaf</tissue>
    </source>
</reference>
<dbReference type="SMR" id="A0A5J5ADS4"/>
<evidence type="ECO:0000256" key="6">
    <source>
        <dbReference type="PROSITE-ProRule" id="PRU00354"/>
    </source>
</evidence>
<dbReference type="SUPFAM" id="SSF53335">
    <property type="entry name" value="S-adenosyl-L-methionine-dependent methyltransferases"/>
    <property type="match status" value="1"/>
</dbReference>
<dbReference type="InterPro" id="IPR029063">
    <property type="entry name" value="SAM-dependent_MTases_sf"/>
</dbReference>
<evidence type="ECO:0000256" key="5">
    <source>
        <dbReference type="ARBA" id="ARBA00049721"/>
    </source>
</evidence>
<dbReference type="InterPro" id="IPR023214">
    <property type="entry name" value="HAD_sf"/>
</dbReference>
<dbReference type="NCBIfam" id="TIGR01509">
    <property type="entry name" value="HAD-SF-IA-v3"/>
    <property type="match status" value="1"/>
</dbReference>
<dbReference type="InterPro" id="IPR037163">
    <property type="entry name" value="Spermidine_synt_N_sf"/>
</dbReference>
<evidence type="ECO:0000256" key="4">
    <source>
        <dbReference type="ARBA" id="ARBA00048874"/>
    </source>
</evidence>
<dbReference type="Gene3D" id="3.40.50.1000">
    <property type="entry name" value="HAD superfamily/HAD-like"/>
    <property type="match status" value="1"/>
</dbReference>
<dbReference type="Proteomes" id="UP000325577">
    <property type="component" value="Linkage Group LG21"/>
</dbReference>
<dbReference type="InterPro" id="IPR001045">
    <property type="entry name" value="Spermi_synthase"/>
</dbReference>
<evidence type="ECO:0000256" key="2">
    <source>
        <dbReference type="ARBA" id="ARBA00022679"/>
    </source>
</evidence>
<gene>
    <name evidence="8" type="ORF">F0562_034698</name>
</gene>
<dbReference type="GO" id="GO:0006596">
    <property type="term" value="P:polyamine biosynthetic process"/>
    <property type="evidence" value="ECO:0007669"/>
    <property type="project" value="UniProtKB-UniRule"/>
</dbReference>
<dbReference type="Pfam" id="PF17284">
    <property type="entry name" value="Spermine_synt_N"/>
    <property type="match status" value="1"/>
</dbReference>
<dbReference type="EMBL" id="CM018045">
    <property type="protein sequence ID" value="KAA8527587.1"/>
    <property type="molecule type" value="Genomic_DNA"/>
</dbReference>
<dbReference type="FunFam" id="2.30.140.10:FF:000006">
    <property type="entry name" value="thermospermine synthase ACAULIS5"/>
    <property type="match status" value="1"/>
</dbReference>
<name>A0A5J5ADS4_9ASTE</name>
<dbReference type="Pfam" id="PF01564">
    <property type="entry name" value="Spermine_synth"/>
    <property type="match status" value="1"/>
</dbReference>
<dbReference type="AlphaFoldDB" id="A0A5J5ADS4"/>
<dbReference type="PROSITE" id="PS51006">
    <property type="entry name" value="PABS_2"/>
    <property type="match status" value="1"/>
</dbReference>
<evidence type="ECO:0000259" key="7">
    <source>
        <dbReference type="PROSITE" id="PS51006"/>
    </source>
</evidence>
<dbReference type="Gene3D" id="1.10.150.450">
    <property type="match status" value="1"/>
</dbReference>
<comment type="similarity">
    <text evidence="1">Belongs to the spermidine/spermine synthase family.</text>
</comment>
<dbReference type="Gene3D" id="2.30.140.10">
    <property type="entry name" value="Spermidine synthase, tetramerisation domain"/>
    <property type="match status" value="1"/>
</dbReference>
<keyword evidence="9" id="KW-1185">Reference proteome</keyword>
<dbReference type="CDD" id="cd02440">
    <property type="entry name" value="AdoMet_MTases"/>
    <property type="match status" value="1"/>
</dbReference>
<evidence type="ECO:0000256" key="3">
    <source>
        <dbReference type="ARBA" id="ARBA00023115"/>
    </source>
</evidence>
<dbReference type="GO" id="GO:0010487">
    <property type="term" value="F:thermospermine synthase activity"/>
    <property type="evidence" value="ECO:0007669"/>
    <property type="project" value="UniProtKB-EC"/>
</dbReference>
<organism evidence="8 9">
    <name type="scientific">Nyssa sinensis</name>
    <dbReference type="NCBI Taxonomy" id="561372"/>
    <lineage>
        <taxon>Eukaryota</taxon>
        <taxon>Viridiplantae</taxon>
        <taxon>Streptophyta</taxon>
        <taxon>Embryophyta</taxon>
        <taxon>Tracheophyta</taxon>
        <taxon>Spermatophyta</taxon>
        <taxon>Magnoliopsida</taxon>
        <taxon>eudicotyledons</taxon>
        <taxon>Gunneridae</taxon>
        <taxon>Pentapetalae</taxon>
        <taxon>asterids</taxon>
        <taxon>Cornales</taxon>
        <taxon>Nyssaceae</taxon>
        <taxon>Nyssa</taxon>
    </lineage>
</organism>
<dbReference type="InterPro" id="IPR006439">
    <property type="entry name" value="HAD-SF_hydro_IA"/>
</dbReference>
<dbReference type="OrthoDB" id="1065058at2759"/>
<dbReference type="FunFam" id="3.40.50.150:FF:000088">
    <property type="entry name" value="Polyamine aminopropyltransferase"/>
    <property type="match status" value="1"/>
</dbReference>
<dbReference type="EC" id="2.5.1.79" evidence="5"/>
<dbReference type="InterPro" id="IPR030374">
    <property type="entry name" value="PABS"/>
</dbReference>
<dbReference type="SUPFAM" id="SSF56784">
    <property type="entry name" value="HAD-like"/>
    <property type="match status" value="1"/>
</dbReference>
<dbReference type="InterPro" id="IPR036412">
    <property type="entry name" value="HAD-like_sf"/>
</dbReference>
<dbReference type="PANTHER" id="PTHR43317:SF9">
    <property type="entry name" value="SPERMINE SYNTHASE"/>
    <property type="match status" value="1"/>
</dbReference>
<dbReference type="HAMAP" id="MF_00198">
    <property type="entry name" value="Spermidine_synth"/>
    <property type="match status" value="1"/>
</dbReference>
<evidence type="ECO:0000313" key="8">
    <source>
        <dbReference type="EMBL" id="KAA8527587.1"/>
    </source>
</evidence>
<proteinExistence type="inferred from homology"/>
<protein>
    <recommendedName>
        <fullName evidence="5">thermospermine synthase</fullName>
        <ecNumber evidence="5">2.5.1.79</ecNumber>
    </recommendedName>
</protein>
<accession>A0A5J5ADS4</accession>
<dbReference type="NCBIfam" id="NF037959">
    <property type="entry name" value="MFS_SpdSyn"/>
    <property type="match status" value="1"/>
</dbReference>
<feature type="active site" description="Proton acceptor" evidence="6">
    <location>
        <position position="182"/>
    </location>
</feature>
<comment type="catalytic activity">
    <reaction evidence="4">
        <text>S-adenosyl 3-(methylsulfanyl)propylamine + spermidine = thermospermine + S-methyl-5'-thioadenosine + H(+)</text>
        <dbReference type="Rhea" id="RHEA:30515"/>
        <dbReference type="ChEBI" id="CHEBI:15378"/>
        <dbReference type="ChEBI" id="CHEBI:17509"/>
        <dbReference type="ChEBI" id="CHEBI:57443"/>
        <dbReference type="ChEBI" id="CHEBI:57834"/>
        <dbReference type="ChEBI" id="CHEBI:59903"/>
        <dbReference type="EC" id="2.5.1.79"/>
    </reaction>
</comment>
<dbReference type="Gene3D" id="3.40.50.150">
    <property type="entry name" value="Vaccinia Virus protein VP39"/>
    <property type="match status" value="1"/>
</dbReference>
<keyword evidence="3 6" id="KW-0620">Polyamine biosynthesis</keyword>
<evidence type="ECO:0000256" key="1">
    <source>
        <dbReference type="ARBA" id="ARBA00007867"/>
    </source>
</evidence>
<dbReference type="InterPro" id="IPR035246">
    <property type="entry name" value="Spermidine_synt_N"/>
</dbReference>
<keyword evidence="2 6" id="KW-0808">Transferase</keyword>
<sequence length="548" mass="60929">MGDISCTNGIDNGNGVNGNGHSVGGQRKSCWYEEEIEENLRWCFALNSILHTGATQFQDIQLLDTKPFGKALVIDGKLQSAEIDEFIYHESLVHPALLHHPNPKTIFIMGGGEGSTARELLRHKTVEKVVMCDIDEEVVDFCKSYLVVNREAFCDPRLELIINDARAELERIEECYDVIIGDLADPIEGGPCYQLYTKSFYESIVKPRLNQGGIFVTQAGPAGVFSHTEVFSCIYNTLRQVFKYVVPYSAHIPSYADIWGWVMASDSPFVLNAEELDLRMKQRIKGENRYLDGKTFTSASTLSKAVRNSLDNETHVYTEGTASKSLFDCLIFDLDDTLYSSKTGIGEATKRNIEDFLIQRCGFSESKASSLRVELFKAYGGTLAGLRASGYDIDADDYHSFVHGRIHATKALNRLGIKDCFEQIICFETLNPNLSKSTRPDEFPVVLKPSLDAMKIAIDVAEVDPRRTLFLDDNVSNVAAGKALGLQTVLVGKTVKTRESDYALETVHNLAQVIPEIWLSEAEGKHQSISRTRSQMDSILTTTAVGVN</sequence>